<dbReference type="GO" id="GO:0005886">
    <property type="term" value="C:plasma membrane"/>
    <property type="evidence" value="ECO:0007669"/>
    <property type="project" value="UniProtKB-SubCell"/>
</dbReference>
<keyword evidence="4 12" id="KW-0813">Transport</keyword>
<feature type="region of interest" description="Disordered" evidence="13">
    <location>
        <begin position="107"/>
        <end position="196"/>
    </location>
</feature>
<dbReference type="GO" id="GO:0043952">
    <property type="term" value="P:protein transport by the Sec complex"/>
    <property type="evidence" value="ECO:0007669"/>
    <property type="project" value="TreeGrafter"/>
</dbReference>
<comment type="function">
    <text evidence="11 12">Involved in protein export. Participates in an early event of protein translocation.</text>
</comment>
<dbReference type="AlphaFoldDB" id="A0A087LTZ3"/>
<dbReference type="Pfam" id="PF03840">
    <property type="entry name" value="SecG"/>
    <property type="match status" value="1"/>
</dbReference>
<dbReference type="NCBIfam" id="TIGR00810">
    <property type="entry name" value="secG"/>
    <property type="match status" value="1"/>
</dbReference>
<feature type="transmembrane region" description="Helical" evidence="12">
    <location>
        <begin position="6"/>
        <end position="22"/>
    </location>
</feature>
<proteinExistence type="inferred from homology"/>
<evidence type="ECO:0000256" key="9">
    <source>
        <dbReference type="ARBA" id="ARBA00023010"/>
    </source>
</evidence>
<dbReference type="EMBL" id="JQGC01000038">
    <property type="protein sequence ID" value="KFL28096.1"/>
    <property type="molecule type" value="Genomic_DNA"/>
</dbReference>
<dbReference type="PANTHER" id="PTHR34182:SF1">
    <property type="entry name" value="PROTEIN-EXPORT MEMBRANE PROTEIN SECG"/>
    <property type="match status" value="1"/>
</dbReference>
<dbReference type="OrthoDB" id="7951306at2"/>
<dbReference type="GO" id="GO:0015450">
    <property type="term" value="F:protein-transporting ATPase activity"/>
    <property type="evidence" value="ECO:0007669"/>
    <property type="project" value="UniProtKB-UniRule"/>
</dbReference>
<dbReference type="PANTHER" id="PTHR34182">
    <property type="entry name" value="PROTEIN-EXPORT MEMBRANE PROTEIN SECG"/>
    <property type="match status" value="1"/>
</dbReference>
<dbReference type="InterPro" id="IPR004692">
    <property type="entry name" value="SecG"/>
</dbReference>
<gene>
    <name evidence="14" type="ORF">JP75_24955</name>
</gene>
<keyword evidence="5 12" id="KW-1003">Cell membrane</keyword>
<evidence type="ECO:0000256" key="8">
    <source>
        <dbReference type="ARBA" id="ARBA00022989"/>
    </source>
</evidence>
<evidence type="ECO:0000256" key="2">
    <source>
        <dbReference type="ARBA" id="ARBA00008445"/>
    </source>
</evidence>
<dbReference type="RefSeq" id="WP_035087653.1">
    <property type="nucleotide sequence ID" value="NZ_JQGC01000038.1"/>
</dbReference>
<comment type="similarity">
    <text evidence="2 12">Belongs to the SecG family.</text>
</comment>
<reference evidence="14 15" key="1">
    <citation type="submission" date="2014-08" db="EMBL/GenBank/DDBJ databases">
        <authorList>
            <person name="Hassan Y.I."/>
            <person name="Lepp D."/>
            <person name="Zhou T."/>
        </authorList>
    </citation>
    <scope>NUCLEOTIDE SEQUENCE [LARGE SCALE GENOMIC DNA]</scope>
    <source>
        <strain evidence="14 15">IFO13584</strain>
    </source>
</reference>
<sequence length="196" mass="18996">MANVLIVVYLLIVVALIGVILIQRSEGGALGIGGGGGGGLMTARGSANLLTRTTAILATLFFATAIGLTILNEFDRGTSSILDRATTTTEDGAAPSNVLDALNALQGDTTSDLPVPADAQAPATSTPAAPATTPAAPAPTSDLPVPAATPEASSETAPAASSEATPAATPEAAPAAAPESPAPATDTQTPATTTGN</sequence>
<dbReference type="STRING" id="46914.JP75_24955"/>
<evidence type="ECO:0000256" key="11">
    <source>
        <dbReference type="ARBA" id="ARBA00025182"/>
    </source>
</evidence>
<protein>
    <recommendedName>
        <fullName evidence="3 12">Protein-export membrane protein SecG</fullName>
    </recommendedName>
</protein>
<comment type="caution">
    <text evidence="14">The sequence shown here is derived from an EMBL/GenBank/DDBJ whole genome shotgun (WGS) entry which is preliminary data.</text>
</comment>
<evidence type="ECO:0000256" key="7">
    <source>
        <dbReference type="ARBA" id="ARBA00022927"/>
    </source>
</evidence>
<keyword evidence="8 12" id="KW-1133">Transmembrane helix</keyword>
<name>A0A087LTZ3_9HYPH</name>
<evidence type="ECO:0000313" key="15">
    <source>
        <dbReference type="Proteomes" id="UP000028981"/>
    </source>
</evidence>
<feature type="compositionally biased region" description="Low complexity" evidence="13">
    <location>
        <begin position="116"/>
        <end position="196"/>
    </location>
</feature>
<accession>A0A087LTZ3</accession>
<feature type="transmembrane region" description="Helical" evidence="12">
    <location>
        <begin position="49"/>
        <end position="71"/>
    </location>
</feature>
<comment type="subcellular location">
    <subcellularLocation>
        <location evidence="1 12">Cell membrane</location>
        <topology evidence="1 12">Multi-pass membrane protein</topology>
    </subcellularLocation>
</comment>
<evidence type="ECO:0000313" key="14">
    <source>
        <dbReference type="EMBL" id="KFL28096.1"/>
    </source>
</evidence>
<evidence type="ECO:0000256" key="13">
    <source>
        <dbReference type="SAM" id="MobiDB-lite"/>
    </source>
</evidence>
<keyword evidence="7 12" id="KW-0653">Protein transport</keyword>
<dbReference type="GO" id="GO:0009306">
    <property type="term" value="P:protein secretion"/>
    <property type="evidence" value="ECO:0007669"/>
    <property type="project" value="UniProtKB-UniRule"/>
</dbReference>
<keyword evidence="15" id="KW-1185">Reference proteome</keyword>
<evidence type="ECO:0000256" key="12">
    <source>
        <dbReference type="RuleBase" id="RU365087"/>
    </source>
</evidence>
<dbReference type="GO" id="GO:0065002">
    <property type="term" value="P:intracellular protein transmembrane transport"/>
    <property type="evidence" value="ECO:0007669"/>
    <property type="project" value="TreeGrafter"/>
</dbReference>
<evidence type="ECO:0000256" key="1">
    <source>
        <dbReference type="ARBA" id="ARBA00004651"/>
    </source>
</evidence>
<evidence type="ECO:0000256" key="10">
    <source>
        <dbReference type="ARBA" id="ARBA00023136"/>
    </source>
</evidence>
<evidence type="ECO:0000256" key="3">
    <source>
        <dbReference type="ARBA" id="ARBA00017876"/>
    </source>
</evidence>
<organism evidence="14 15">
    <name type="scientific">Devosia riboflavina</name>
    <dbReference type="NCBI Taxonomy" id="46914"/>
    <lineage>
        <taxon>Bacteria</taxon>
        <taxon>Pseudomonadati</taxon>
        <taxon>Pseudomonadota</taxon>
        <taxon>Alphaproteobacteria</taxon>
        <taxon>Hyphomicrobiales</taxon>
        <taxon>Devosiaceae</taxon>
        <taxon>Devosia</taxon>
    </lineage>
</organism>
<evidence type="ECO:0000256" key="6">
    <source>
        <dbReference type="ARBA" id="ARBA00022692"/>
    </source>
</evidence>
<dbReference type="Proteomes" id="UP000028981">
    <property type="component" value="Unassembled WGS sequence"/>
</dbReference>
<keyword evidence="6 12" id="KW-0812">Transmembrane</keyword>
<dbReference type="PRINTS" id="PR01651">
    <property type="entry name" value="SECGEXPORT"/>
</dbReference>
<evidence type="ECO:0000256" key="4">
    <source>
        <dbReference type="ARBA" id="ARBA00022448"/>
    </source>
</evidence>
<evidence type="ECO:0000256" key="5">
    <source>
        <dbReference type="ARBA" id="ARBA00022475"/>
    </source>
</evidence>
<keyword evidence="10 12" id="KW-0472">Membrane</keyword>
<keyword evidence="9 12" id="KW-0811">Translocation</keyword>